<reference evidence="1 2" key="1">
    <citation type="submission" date="2020-04" db="EMBL/GenBank/DDBJ databases">
        <authorList>
            <person name="De Canck E."/>
        </authorList>
    </citation>
    <scope>NUCLEOTIDE SEQUENCE [LARGE SCALE GENOMIC DNA]</scope>
    <source>
        <strain evidence="1 2">LMG 29542</strain>
    </source>
</reference>
<gene>
    <name evidence="1" type="ORF">LMG29542_08708</name>
</gene>
<dbReference type="AlphaFoldDB" id="A0A6J5FDH1"/>
<evidence type="ECO:0000313" key="2">
    <source>
        <dbReference type="Proteomes" id="UP000494363"/>
    </source>
</evidence>
<accession>A0A6J5FDH1</accession>
<dbReference type="Proteomes" id="UP000494363">
    <property type="component" value="Unassembled WGS sequence"/>
</dbReference>
<protein>
    <submittedName>
        <fullName evidence="1">Uncharacterized protein</fullName>
    </submittedName>
</protein>
<organism evidence="1 2">
    <name type="scientific">Paraburkholderia humisilvae</name>
    <dbReference type="NCBI Taxonomy" id="627669"/>
    <lineage>
        <taxon>Bacteria</taxon>
        <taxon>Pseudomonadati</taxon>
        <taxon>Pseudomonadota</taxon>
        <taxon>Betaproteobacteria</taxon>
        <taxon>Burkholderiales</taxon>
        <taxon>Burkholderiaceae</taxon>
        <taxon>Paraburkholderia</taxon>
    </lineage>
</organism>
<evidence type="ECO:0000313" key="1">
    <source>
        <dbReference type="EMBL" id="CAB3775326.1"/>
    </source>
</evidence>
<dbReference type="EMBL" id="CADIKH010000413">
    <property type="protein sequence ID" value="CAB3775326.1"/>
    <property type="molecule type" value="Genomic_DNA"/>
</dbReference>
<name>A0A6J5FDH1_9BURK</name>
<proteinExistence type="predicted"/>
<sequence length="54" mass="6001">MRAVTRLDTNQAGFDLRKKLQHLSAAELSLHHGFALAINAVNLKHIFCDIQTDG</sequence>
<keyword evidence="2" id="KW-1185">Reference proteome</keyword>